<dbReference type="Pfam" id="PF08388">
    <property type="entry name" value="GIIM"/>
    <property type="match status" value="1"/>
</dbReference>
<protein>
    <recommendedName>
        <fullName evidence="1">Group II intron maturase-specific domain-containing protein</fullName>
    </recommendedName>
</protein>
<evidence type="ECO:0000313" key="3">
    <source>
        <dbReference type="Proteomes" id="UP000830115"/>
    </source>
</evidence>
<organism evidence="2 3">
    <name type="scientific">Streptomyces halobius</name>
    <dbReference type="NCBI Taxonomy" id="2879846"/>
    <lineage>
        <taxon>Bacteria</taxon>
        <taxon>Bacillati</taxon>
        <taxon>Actinomycetota</taxon>
        <taxon>Actinomycetes</taxon>
        <taxon>Kitasatosporales</taxon>
        <taxon>Streptomycetaceae</taxon>
        <taxon>Streptomyces</taxon>
    </lineage>
</organism>
<keyword evidence="3" id="KW-1185">Reference proteome</keyword>
<dbReference type="EMBL" id="CP086322">
    <property type="protein sequence ID" value="UQA97638.1"/>
    <property type="molecule type" value="Genomic_DNA"/>
</dbReference>
<gene>
    <name evidence="2" type="ORF">K9S39_06145</name>
</gene>
<dbReference type="InterPro" id="IPR013597">
    <property type="entry name" value="Mat_intron_G2"/>
</dbReference>
<feature type="domain" description="Group II intron maturase-specific" evidence="1">
    <location>
        <begin position="22"/>
        <end position="97"/>
    </location>
</feature>
<dbReference type="Proteomes" id="UP000830115">
    <property type="component" value="Chromosome"/>
</dbReference>
<sequence>MESWKWRGRFYLYRWPSQRALKVLRDKVRTATSRSRTERPVAAVVAELNPVLRGWAGYFRKGNSARKFVAVDQYVHERLAIFTSDKHGLSGRNWAARYNYGWISRLGVFRLAGKWHGATAHAQR</sequence>
<name>A0ABY4MJA8_9ACTN</name>
<evidence type="ECO:0000259" key="1">
    <source>
        <dbReference type="Pfam" id="PF08388"/>
    </source>
</evidence>
<proteinExistence type="predicted"/>
<evidence type="ECO:0000313" key="2">
    <source>
        <dbReference type="EMBL" id="UQA97638.1"/>
    </source>
</evidence>
<reference evidence="2" key="1">
    <citation type="submission" date="2021-10" db="EMBL/GenBank/DDBJ databases">
        <title>Streptomyces nigrumlapis sp.nov.,an antimicrobial producing actinobacterium isolated from Black Gobi rocks.</title>
        <authorList>
            <person name="Wen Y."/>
            <person name="Zhang W."/>
            <person name="Liu X.G."/>
        </authorList>
    </citation>
    <scope>NUCLEOTIDE SEQUENCE</scope>
    <source>
        <strain evidence="2">ST13-2-2</strain>
    </source>
</reference>
<accession>A0ABY4MJA8</accession>